<dbReference type="RefSeq" id="WP_250724296.1">
    <property type="nucleotide sequence ID" value="NZ_CP098400.1"/>
</dbReference>
<evidence type="ECO:0000313" key="2">
    <source>
        <dbReference type="EMBL" id="URW80174.1"/>
    </source>
</evidence>
<sequence length="180" mass="20275">MQYNNSKKISFTASSVKEEFSSEQLTSYSGLSVTSDFINHCGIYRRLEHLFPTTRHNASRCGLKRVTLDCVSSTFTVYGNQQGAEVGYNSHKKGAKSYHPILCFVTEMKLLVNSWLRPGSSYTSNGVCEFVKETLAALPQKVEKVFFRADSGFFNGGLFDLLEEGKHEYLVKVKLKNHHA</sequence>
<keyword evidence="3" id="KW-1185">Reference proteome</keyword>
<evidence type="ECO:0000313" key="3">
    <source>
        <dbReference type="Proteomes" id="UP001056426"/>
    </source>
</evidence>
<gene>
    <name evidence="2" type="ORF">M9189_02215</name>
</gene>
<evidence type="ECO:0000259" key="1">
    <source>
        <dbReference type="Pfam" id="PF13701"/>
    </source>
</evidence>
<dbReference type="EMBL" id="CP098400">
    <property type="protein sequence ID" value="URW80174.1"/>
    <property type="molecule type" value="Genomic_DNA"/>
</dbReference>
<reference evidence="2" key="1">
    <citation type="submission" date="2022-05" db="EMBL/GenBank/DDBJ databases">
        <authorList>
            <person name="Sun X."/>
        </authorList>
    </citation>
    <scope>NUCLEOTIDE SEQUENCE</scope>
    <source>
        <strain evidence="2">Ai-910</strain>
    </source>
</reference>
<dbReference type="Pfam" id="PF13701">
    <property type="entry name" value="DDE_Tnp_1_4"/>
    <property type="match status" value="1"/>
</dbReference>
<name>A0A9J6ZRH9_9BACT</name>
<dbReference type="InterPro" id="IPR025668">
    <property type="entry name" value="Tnp_DDE_dom"/>
</dbReference>
<proteinExistence type="predicted"/>
<protein>
    <submittedName>
        <fullName evidence="2">Transposase</fullName>
    </submittedName>
</protein>
<dbReference type="AlphaFoldDB" id="A0A9J6ZRH9"/>
<dbReference type="Proteomes" id="UP001056426">
    <property type="component" value="Chromosome"/>
</dbReference>
<organism evidence="2 3">
    <name type="scientific">Xiashengella succiniciproducens</name>
    <dbReference type="NCBI Taxonomy" id="2949635"/>
    <lineage>
        <taxon>Bacteria</taxon>
        <taxon>Pseudomonadati</taxon>
        <taxon>Bacteroidota</taxon>
        <taxon>Bacteroidia</taxon>
        <taxon>Marinilabiliales</taxon>
        <taxon>Marinilabiliaceae</taxon>
        <taxon>Xiashengella</taxon>
    </lineage>
</organism>
<reference evidence="2" key="2">
    <citation type="submission" date="2022-06" db="EMBL/GenBank/DDBJ databases">
        <title>Xiashengella guii gen. nov. sp. nov., a bacterium isolated form anaerobic digestion tank.</title>
        <authorList>
            <person name="Huang H."/>
        </authorList>
    </citation>
    <scope>NUCLEOTIDE SEQUENCE</scope>
    <source>
        <strain evidence="2">Ai-910</strain>
    </source>
</reference>
<accession>A0A9J6ZRH9</accession>
<feature type="domain" description="Transposase DDE" evidence="1">
    <location>
        <begin position="64"/>
        <end position="174"/>
    </location>
</feature>
<dbReference type="KEGG" id="alkq:M9189_02215"/>